<sequence length="290" mass="29297">MQRVDSLAWAAVVGFGGDVAASVTGVLQGNAASSLIVATELSTVQLKNTKLMLNMGFTGTGVLMVDASTLHVNNSTLSNNLAVTFGGAVAAASGTFVEIVNSRFDYNIAAGGGALFASGHVTQAINTTFSANCAVGGVDDEWALDQQQGLLAYEGRGGAVWAVGGNHTTMANTTFLHNVAAAGSAINSMAGNLTLKGCLLKDNWASTYGGGLTVWKGLAGITGTVFVSNTAEVAGGAVALIPASVTVDNSSMQHNAGGQCGGGLFMTALFETTLVSTSWQADSSFNNVQQ</sequence>
<dbReference type="AlphaFoldDB" id="A0A383WE44"/>
<evidence type="ECO:0000259" key="1">
    <source>
        <dbReference type="Pfam" id="PF13229"/>
    </source>
</evidence>
<dbReference type="InterPro" id="IPR039448">
    <property type="entry name" value="Beta_helix"/>
</dbReference>
<evidence type="ECO:0000313" key="3">
    <source>
        <dbReference type="Proteomes" id="UP000256970"/>
    </source>
</evidence>
<evidence type="ECO:0000313" key="2">
    <source>
        <dbReference type="EMBL" id="SZX75878.1"/>
    </source>
</evidence>
<gene>
    <name evidence="2" type="ORF">BQ4739_LOCUS16248</name>
</gene>
<feature type="domain" description="Right handed beta helix" evidence="1">
    <location>
        <begin position="43"/>
        <end position="219"/>
    </location>
</feature>
<dbReference type="SUPFAM" id="SSF51126">
    <property type="entry name" value="Pectin lyase-like"/>
    <property type="match status" value="1"/>
</dbReference>
<dbReference type="PANTHER" id="PTHR32158">
    <property type="entry name" value="RING-TYPE DOMAIN-CONTAINING PROTEIN"/>
    <property type="match status" value="1"/>
</dbReference>
<dbReference type="EMBL" id="FNXT01001245">
    <property type="protein sequence ID" value="SZX75878.1"/>
    <property type="molecule type" value="Genomic_DNA"/>
</dbReference>
<dbReference type="InterPro" id="IPR011050">
    <property type="entry name" value="Pectin_lyase_fold/virulence"/>
</dbReference>
<reference evidence="2 3" key="1">
    <citation type="submission" date="2016-10" db="EMBL/GenBank/DDBJ databases">
        <authorList>
            <person name="Cai Z."/>
        </authorList>
    </citation>
    <scope>NUCLEOTIDE SEQUENCE [LARGE SCALE GENOMIC DNA]</scope>
</reference>
<dbReference type="Proteomes" id="UP000256970">
    <property type="component" value="Unassembled WGS sequence"/>
</dbReference>
<accession>A0A383WE44</accession>
<keyword evidence="3" id="KW-1185">Reference proteome</keyword>
<protein>
    <recommendedName>
        <fullName evidence="1">Right handed beta helix domain-containing protein</fullName>
    </recommendedName>
</protein>
<name>A0A383WE44_TETOB</name>
<dbReference type="Pfam" id="PF13229">
    <property type="entry name" value="Beta_helix"/>
    <property type="match status" value="1"/>
</dbReference>
<dbReference type="PANTHER" id="PTHR32158:SF21">
    <property type="match status" value="1"/>
</dbReference>
<organism evidence="2 3">
    <name type="scientific">Tetradesmus obliquus</name>
    <name type="common">Green alga</name>
    <name type="synonym">Acutodesmus obliquus</name>
    <dbReference type="NCBI Taxonomy" id="3088"/>
    <lineage>
        <taxon>Eukaryota</taxon>
        <taxon>Viridiplantae</taxon>
        <taxon>Chlorophyta</taxon>
        <taxon>core chlorophytes</taxon>
        <taxon>Chlorophyceae</taxon>
        <taxon>CS clade</taxon>
        <taxon>Sphaeropleales</taxon>
        <taxon>Scenedesmaceae</taxon>
        <taxon>Tetradesmus</taxon>
    </lineage>
</organism>
<proteinExistence type="predicted"/>